<evidence type="ECO:0000313" key="3">
    <source>
        <dbReference type="Proteomes" id="UP000479710"/>
    </source>
</evidence>
<keyword evidence="3" id="KW-1185">Reference proteome</keyword>
<dbReference type="EMBL" id="SPHZ02000001">
    <property type="protein sequence ID" value="KAF0935709.1"/>
    <property type="molecule type" value="Genomic_DNA"/>
</dbReference>
<feature type="region of interest" description="Disordered" evidence="1">
    <location>
        <begin position="1"/>
        <end position="22"/>
    </location>
</feature>
<sequence length="63" mass="6894">MEKWVPSRPACGGGSPPHSYRLSLSQPKGRLACAMRQQAQQKSEYKLVGVRRAQAAVQRLGDA</sequence>
<organism evidence="2 3">
    <name type="scientific">Oryza meyeriana var. granulata</name>
    <dbReference type="NCBI Taxonomy" id="110450"/>
    <lineage>
        <taxon>Eukaryota</taxon>
        <taxon>Viridiplantae</taxon>
        <taxon>Streptophyta</taxon>
        <taxon>Embryophyta</taxon>
        <taxon>Tracheophyta</taxon>
        <taxon>Spermatophyta</taxon>
        <taxon>Magnoliopsida</taxon>
        <taxon>Liliopsida</taxon>
        <taxon>Poales</taxon>
        <taxon>Poaceae</taxon>
        <taxon>BOP clade</taxon>
        <taxon>Oryzoideae</taxon>
        <taxon>Oryzeae</taxon>
        <taxon>Oryzinae</taxon>
        <taxon>Oryza</taxon>
        <taxon>Oryza meyeriana</taxon>
    </lineage>
</organism>
<evidence type="ECO:0000313" key="2">
    <source>
        <dbReference type="EMBL" id="KAF0935709.1"/>
    </source>
</evidence>
<name>A0A6G1FFQ0_9ORYZ</name>
<gene>
    <name evidence="2" type="ORF">E2562_035757</name>
</gene>
<comment type="caution">
    <text evidence="2">The sequence shown here is derived from an EMBL/GenBank/DDBJ whole genome shotgun (WGS) entry which is preliminary data.</text>
</comment>
<dbReference type="Proteomes" id="UP000479710">
    <property type="component" value="Unassembled WGS sequence"/>
</dbReference>
<evidence type="ECO:0000256" key="1">
    <source>
        <dbReference type="SAM" id="MobiDB-lite"/>
    </source>
</evidence>
<accession>A0A6G1FFQ0</accession>
<reference evidence="2 3" key="1">
    <citation type="submission" date="2019-11" db="EMBL/GenBank/DDBJ databases">
        <title>Whole genome sequence of Oryza granulata.</title>
        <authorList>
            <person name="Li W."/>
        </authorList>
    </citation>
    <scope>NUCLEOTIDE SEQUENCE [LARGE SCALE GENOMIC DNA]</scope>
    <source>
        <strain evidence="3">cv. Menghai</strain>
        <tissue evidence="2">Leaf</tissue>
    </source>
</reference>
<dbReference type="AlphaFoldDB" id="A0A6G1FFQ0"/>
<protein>
    <submittedName>
        <fullName evidence="2">Uncharacterized protein</fullName>
    </submittedName>
</protein>
<proteinExistence type="predicted"/>